<dbReference type="EMBL" id="JAAMPC010000013">
    <property type="protein sequence ID" value="KAG2270621.1"/>
    <property type="molecule type" value="Genomic_DNA"/>
</dbReference>
<dbReference type="Proteomes" id="UP000886595">
    <property type="component" value="Unassembled WGS sequence"/>
</dbReference>
<sequence>MELRGLDMEKRRNHDIAVRAIASHRRQDPSNNLTISTLLAQQASFLHLAWSLTNDVATLISHETMHEV</sequence>
<name>A0A8X7UC56_BRACI</name>
<keyword evidence="2" id="KW-1185">Reference proteome</keyword>
<proteinExistence type="predicted"/>
<protein>
    <submittedName>
        <fullName evidence="1">Uncharacterized protein</fullName>
    </submittedName>
</protein>
<dbReference type="AlphaFoldDB" id="A0A8X7UC56"/>
<comment type="caution">
    <text evidence="1">The sequence shown here is derived from an EMBL/GenBank/DDBJ whole genome shotgun (WGS) entry which is preliminary data.</text>
</comment>
<accession>A0A8X7UC56</accession>
<gene>
    <name evidence="1" type="ORF">Bca52824_065176</name>
</gene>
<evidence type="ECO:0000313" key="2">
    <source>
        <dbReference type="Proteomes" id="UP000886595"/>
    </source>
</evidence>
<evidence type="ECO:0000313" key="1">
    <source>
        <dbReference type="EMBL" id="KAG2270621.1"/>
    </source>
</evidence>
<reference evidence="1 2" key="1">
    <citation type="submission" date="2020-02" db="EMBL/GenBank/DDBJ databases">
        <authorList>
            <person name="Ma Q."/>
            <person name="Huang Y."/>
            <person name="Song X."/>
            <person name="Pei D."/>
        </authorList>
    </citation>
    <scope>NUCLEOTIDE SEQUENCE [LARGE SCALE GENOMIC DNA]</scope>
    <source>
        <strain evidence="1">Sxm20200214</strain>
        <tissue evidence="1">Leaf</tissue>
    </source>
</reference>
<organism evidence="1 2">
    <name type="scientific">Brassica carinata</name>
    <name type="common">Ethiopian mustard</name>
    <name type="synonym">Abyssinian cabbage</name>
    <dbReference type="NCBI Taxonomy" id="52824"/>
    <lineage>
        <taxon>Eukaryota</taxon>
        <taxon>Viridiplantae</taxon>
        <taxon>Streptophyta</taxon>
        <taxon>Embryophyta</taxon>
        <taxon>Tracheophyta</taxon>
        <taxon>Spermatophyta</taxon>
        <taxon>Magnoliopsida</taxon>
        <taxon>eudicotyledons</taxon>
        <taxon>Gunneridae</taxon>
        <taxon>Pentapetalae</taxon>
        <taxon>rosids</taxon>
        <taxon>malvids</taxon>
        <taxon>Brassicales</taxon>
        <taxon>Brassicaceae</taxon>
        <taxon>Brassiceae</taxon>
        <taxon>Brassica</taxon>
    </lineage>
</organism>